<dbReference type="PANTHER" id="PTHR11601:SF34">
    <property type="entry name" value="CYSTEINE DESULFURASE"/>
    <property type="match status" value="1"/>
</dbReference>
<evidence type="ECO:0000256" key="4">
    <source>
        <dbReference type="ARBA" id="ARBA00012239"/>
    </source>
</evidence>
<keyword evidence="5 13" id="KW-0808">Transferase</keyword>
<reference evidence="13 14" key="1">
    <citation type="submission" date="2007-10" db="EMBL/GenBank/DDBJ databases">
        <title>Complete sequence of Desulfococcus oleovorans Hxd3.</title>
        <authorList>
            <consortium name="US DOE Joint Genome Institute"/>
            <person name="Copeland A."/>
            <person name="Lucas S."/>
            <person name="Lapidus A."/>
            <person name="Barry K."/>
            <person name="Glavina del Rio T."/>
            <person name="Dalin E."/>
            <person name="Tice H."/>
            <person name="Pitluck S."/>
            <person name="Kiss H."/>
            <person name="Brettin T."/>
            <person name="Bruce D."/>
            <person name="Detter J.C."/>
            <person name="Han C."/>
            <person name="Schmutz J."/>
            <person name="Larimer F."/>
            <person name="Land M."/>
            <person name="Hauser L."/>
            <person name="Kyrpides N."/>
            <person name="Kim E."/>
            <person name="Wawrik B."/>
            <person name="Richardson P."/>
        </authorList>
    </citation>
    <scope>NUCLEOTIDE SEQUENCE [LARGE SCALE GENOMIC DNA]</scope>
    <source>
        <strain evidence="14">DSM 6200 / JCM 39069 / Hxd3</strain>
    </source>
</reference>
<dbReference type="NCBIfam" id="NF002806">
    <property type="entry name" value="PRK02948.1"/>
    <property type="match status" value="1"/>
</dbReference>
<dbReference type="InterPro" id="IPR016454">
    <property type="entry name" value="Cysteine_dSase"/>
</dbReference>
<dbReference type="Proteomes" id="UP000008561">
    <property type="component" value="Chromosome"/>
</dbReference>
<evidence type="ECO:0000259" key="12">
    <source>
        <dbReference type="Pfam" id="PF00266"/>
    </source>
</evidence>
<dbReference type="GO" id="GO:0031071">
    <property type="term" value="F:cysteine desulfurase activity"/>
    <property type="evidence" value="ECO:0007669"/>
    <property type="project" value="UniProtKB-EC"/>
</dbReference>
<evidence type="ECO:0000256" key="8">
    <source>
        <dbReference type="ARBA" id="ARBA00023004"/>
    </source>
</evidence>
<dbReference type="InterPro" id="IPR000192">
    <property type="entry name" value="Aminotrans_V_dom"/>
</dbReference>
<feature type="domain" description="Aminotransferase class V" evidence="12">
    <location>
        <begin position="5"/>
        <end position="365"/>
    </location>
</feature>
<dbReference type="OrthoDB" id="9808002at2"/>
<dbReference type="STRING" id="96561.Dole_2243"/>
<dbReference type="SUPFAM" id="SSF53383">
    <property type="entry name" value="PLP-dependent transferases"/>
    <property type="match status" value="1"/>
</dbReference>
<name>A8ZUV7_DESOH</name>
<accession>A8ZUV7</accession>
<sequence length="380" mass="41351">MTRPIYLDYNGTTPLDPEVLEAMRPFWETEFGNPSSAHWYGIRPRQAVEAARRQVAGLLGCLAEEVLFTSGGTESNNHAILGMARALRHKGRHIVTSTIEHPAVLEVCQYLEKEGFETTRVAVNELGMVDPAAAEQAIRPDTILVTIMHANNEVGTVQPIAEISERVRARGITMHTDAAQSLGKIPVNVSTLGVDLLSVAGHKIYAPKGIGALYIKKGLALEKFCHGAGQETGRRAGTENVTGIVGLGKACEIATRDLEVNRVHMKDMRDRLHSGISERVADMRLNGHPENRLPNTLSMAFKELEANRLLEEICLEVAASAGAACHSDTVTLSHVLEAMGVPVEWAKGTLRFSTGRMTTAEEIDRTVEVVAEAVARLRKS</sequence>
<dbReference type="AlphaFoldDB" id="A8ZUV7"/>
<dbReference type="PIRSF" id="PIRSF005572">
    <property type="entry name" value="NifS"/>
    <property type="match status" value="1"/>
</dbReference>
<dbReference type="InterPro" id="IPR015421">
    <property type="entry name" value="PyrdxlP-dep_Trfase_major"/>
</dbReference>
<dbReference type="InterPro" id="IPR015422">
    <property type="entry name" value="PyrdxlP-dep_Trfase_small"/>
</dbReference>
<dbReference type="InterPro" id="IPR020578">
    <property type="entry name" value="Aminotrans_V_PyrdxlP_BS"/>
</dbReference>
<evidence type="ECO:0000256" key="10">
    <source>
        <dbReference type="ARBA" id="ARBA00050776"/>
    </source>
</evidence>
<dbReference type="GO" id="GO:0008483">
    <property type="term" value="F:transaminase activity"/>
    <property type="evidence" value="ECO:0007669"/>
    <property type="project" value="UniProtKB-KW"/>
</dbReference>
<comment type="similarity">
    <text evidence="3">Belongs to the class-V pyridoxal-phosphate-dependent aminotransferase family. NifS/IscS subfamily.</text>
</comment>
<evidence type="ECO:0000313" key="14">
    <source>
        <dbReference type="Proteomes" id="UP000008561"/>
    </source>
</evidence>
<keyword evidence="8" id="KW-0408">Iron</keyword>
<gene>
    <name evidence="13" type="ordered locus">Dole_2243</name>
</gene>
<proteinExistence type="inferred from homology"/>
<dbReference type="PROSITE" id="PS00595">
    <property type="entry name" value="AA_TRANSFER_CLASS_5"/>
    <property type="match status" value="1"/>
</dbReference>
<evidence type="ECO:0000256" key="11">
    <source>
        <dbReference type="RuleBase" id="RU004504"/>
    </source>
</evidence>
<dbReference type="RefSeq" id="WP_012175659.1">
    <property type="nucleotide sequence ID" value="NC_009943.1"/>
</dbReference>
<keyword evidence="7" id="KW-0663">Pyridoxal phosphate</keyword>
<dbReference type="EC" id="2.8.1.7" evidence="4"/>
<evidence type="ECO:0000256" key="2">
    <source>
        <dbReference type="ARBA" id="ARBA00003120"/>
    </source>
</evidence>
<dbReference type="PANTHER" id="PTHR11601">
    <property type="entry name" value="CYSTEINE DESULFURYLASE FAMILY MEMBER"/>
    <property type="match status" value="1"/>
</dbReference>
<dbReference type="InterPro" id="IPR015424">
    <property type="entry name" value="PyrdxlP-dep_Trfase"/>
</dbReference>
<dbReference type="GO" id="GO:0051536">
    <property type="term" value="F:iron-sulfur cluster binding"/>
    <property type="evidence" value="ECO:0007669"/>
    <property type="project" value="UniProtKB-KW"/>
</dbReference>
<dbReference type="KEGG" id="dol:Dole_2243"/>
<comment type="function">
    <text evidence="2">Catalyzes the removal of elemental sulfur atoms from cysteine to produce alanine. Seems to participate in the biosynthesis of the nitrogenase metalloclusters by providing the inorganic sulfur required for the Fe-S core formation.</text>
</comment>
<evidence type="ECO:0000256" key="5">
    <source>
        <dbReference type="ARBA" id="ARBA00022679"/>
    </source>
</evidence>
<evidence type="ECO:0000313" key="13">
    <source>
        <dbReference type="EMBL" id="ABW68047.1"/>
    </source>
</evidence>
<comment type="cofactor">
    <cofactor evidence="1 11">
        <name>pyridoxal 5'-phosphate</name>
        <dbReference type="ChEBI" id="CHEBI:597326"/>
    </cofactor>
</comment>
<organism evidence="13 14">
    <name type="scientific">Desulfosudis oleivorans (strain DSM 6200 / JCM 39069 / Hxd3)</name>
    <name type="common">Desulfococcus oleovorans</name>
    <dbReference type="NCBI Taxonomy" id="96561"/>
    <lineage>
        <taxon>Bacteria</taxon>
        <taxon>Pseudomonadati</taxon>
        <taxon>Thermodesulfobacteriota</taxon>
        <taxon>Desulfobacteria</taxon>
        <taxon>Desulfobacterales</taxon>
        <taxon>Desulfosudaceae</taxon>
        <taxon>Desulfosudis</taxon>
    </lineage>
</organism>
<dbReference type="Gene3D" id="3.90.1150.10">
    <property type="entry name" value="Aspartate Aminotransferase, domain 1"/>
    <property type="match status" value="1"/>
</dbReference>
<comment type="catalytic activity">
    <reaction evidence="10">
        <text>(sulfur carrier)-H + L-cysteine = (sulfur carrier)-SH + L-alanine</text>
        <dbReference type="Rhea" id="RHEA:43892"/>
        <dbReference type="Rhea" id="RHEA-COMP:14737"/>
        <dbReference type="Rhea" id="RHEA-COMP:14739"/>
        <dbReference type="ChEBI" id="CHEBI:29917"/>
        <dbReference type="ChEBI" id="CHEBI:35235"/>
        <dbReference type="ChEBI" id="CHEBI:57972"/>
        <dbReference type="ChEBI" id="CHEBI:64428"/>
        <dbReference type="EC" id="2.8.1.7"/>
    </reaction>
</comment>
<evidence type="ECO:0000256" key="6">
    <source>
        <dbReference type="ARBA" id="ARBA00022723"/>
    </source>
</evidence>
<dbReference type="Pfam" id="PF00266">
    <property type="entry name" value="Aminotran_5"/>
    <property type="match status" value="1"/>
</dbReference>
<evidence type="ECO:0000256" key="9">
    <source>
        <dbReference type="ARBA" id="ARBA00023014"/>
    </source>
</evidence>
<keyword evidence="13" id="KW-0032">Aminotransferase</keyword>
<evidence type="ECO:0000256" key="1">
    <source>
        <dbReference type="ARBA" id="ARBA00001933"/>
    </source>
</evidence>
<dbReference type="GO" id="GO:0046872">
    <property type="term" value="F:metal ion binding"/>
    <property type="evidence" value="ECO:0007669"/>
    <property type="project" value="UniProtKB-KW"/>
</dbReference>
<dbReference type="eggNOG" id="COG1104">
    <property type="taxonomic scope" value="Bacteria"/>
</dbReference>
<evidence type="ECO:0000256" key="3">
    <source>
        <dbReference type="ARBA" id="ARBA00006490"/>
    </source>
</evidence>
<dbReference type="Gene3D" id="3.40.640.10">
    <property type="entry name" value="Type I PLP-dependent aspartate aminotransferase-like (Major domain)"/>
    <property type="match status" value="1"/>
</dbReference>
<dbReference type="FunFam" id="3.40.640.10:FF:000084">
    <property type="entry name" value="IscS-like cysteine desulfurase"/>
    <property type="match status" value="1"/>
</dbReference>
<keyword evidence="9" id="KW-0411">Iron-sulfur</keyword>
<dbReference type="HOGENOM" id="CLU_003433_0_0_7"/>
<protein>
    <recommendedName>
        <fullName evidence="4">cysteine desulfurase</fullName>
        <ecNumber evidence="4">2.8.1.7</ecNumber>
    </recommendedName>
</protein>
<keyword evidence="6" id="KW-0479">Metal-binding</keyword>
<dbReference type="EMBL" id="CP000859">
    <property type="protein sequence ID" value="ABW68047.1"/>
    <property type="molecule type" value="Genomic_DNA"/>
</dbReference>
<evidence type="ECO:0000256" key="7">
    <source>
        <dbReference type="ARBA" id="ARBA00022898"/>
    </source>
</evidence>
<keyword evidence="14" id="KW-1185">Reference proteome</keyword>